<dbReference type="AlphaFoldDB" id="A0A9P3GM66"/>
<evidence type="ECO:0000256" key="1">
    <source>
        <dbReference type="SAM" id="MobiDB-lite"/>
    </source>
</evidence>
<comment type="caution">
    <text evidence="2">The sequence shown here is derived from an EMBL/GenBank/DDBJ whole genome shotgun (WGS) entry which is preliminary data.</text>
</comment>
<keyword evidence="3" id="KW-1185">Reference proteome</keyword>
<feature type="region of interest" description="Disordered" evidence="1">
    <location>
        <begin position="1"/>
        <end position="23"/>
    </location>
</feature>
<dbReference type="EMBL" id="BPQB01000086">
    <property type="protein sequence ID" value="GJE98358.1"/>
    <property type="molecule type" value="Genomic_DNA"/>
</dbReference>
<proteinExistence type="predicted"/>
<gene>
    <name evidence="2" type="ORF">PsYK624_145870</name>
</gene>
<accession>A0A9P3GM66</accession>
<sequence length="90" mass="10056">MSTSVAGEEHPRSPSLEYVGHFRTGPPPFDTPASFIIRTPQGTDWHVSAALLSYESPFLRDLVYEPTSSTTRFALESPESKTIFRALQAW</sequence>
<dbReference type="Proteomes" id="UP000703269">
    <property type="component" value="Unassembled WGS sequence"/>
</dbReference>
<name>A0A9P3GM66_9APHY</name>
<evidence type="ECO:0000313" key="2">
    <source>
        <dbReference type="EMBL" id="GJE98358.1"/>
    </source>
</evidence>
<organism evidence="2 3">
    <name type="scientific">Phanerochaete sordida</name>
    <dbReference type="NCBI Taxonomy" id="48140"/>
    <lineage>
        <taxon>Eukaryota</taxon>
        <taxon>Fungi</taxon>
        <taxon>Dikarya</taxon>
        <taxon>Basidiomycota</taxon>
        <taxon>Agaricomycotina</taxon>
        <taxon>Agaricomycetes</taxon>
        <taxon>Polyporales</taxon>
        <taxon>Phanerochaetaceae</taxon>
        <taxon>Phanerochaete</taxon>
    </lineage>
</organism>
<evidence type="ECO:0000313" key="3">
    <source>
        <dbReference type="Proteomes" id="UP000703269"/>
    </source>
</evidence>
<dbReference type="OrthoDB" id="2747634at2759"/>
<evidence type="ECO:0008006" key="4">
    <source>
        <dbReference type="Google" id="ProtNLM"/>
    </source>
</evidence>
<protein>
    <recommendedName>
        <fullName evidence="4">BTB domain-containing protein</fullName>
    </recommendedName>
</protein>
<reference evidence="2 3" key="1">
    <citation type="submission" date="2021-08" db="EMBL/GenBank/DDBJ databases">
        <title>Draft Genome Sequence of Phanerochaete sordida strain YK-624.</title>
        <authorList>
            <person name="Mori T."/>
            <person name="Dohra H."/>
            <person name="Suzuki T."/>
            <person name="Kawagishi H."/>
            <person name="Hirai H."/>
        </authorList>
    </citation>
    <scope>NUCLEOTIDE SEQUENCE [LARGE SCALE GENOMIC DNA]</scope>
    <source>
        <strain evidence="2 3">YK-624</strain>
    </source>
</reference>